<sequence>MFQSLPFEPRKIVATEARLNRIYEAAKLGLKGDALALASGMLPTEYRQLCELDPMADMAALKGKADGELEMSMCLHKAAKEGDAKAALAILQHSHGWVAKQSISIDVDQRISITGALREAESRVIDVIANEPSPKLKQETHAEHYLQR</sequence>
<name>A0A6J7WA24_9CAUD</name>
<proteinExistence type="predicted"/>
<dbReference type="EMBL" id="LR798210">
    <property type="protein sequence ID" value="CAB5187482.1"/>
    <property type="molecule type" value="Genomic_DNA"/>
</dbReference>
<gene>
    <name evidence="1" type="ORF">UFOVP160_54</name>
</gene>
<protein>
    <submittedName>
        <fullName evidence="1">Uncharacterized protein</fullName>
    </submittedName>
</protein>
<reference evidence="1" key="1">
    <citation type="submission" date="2020-05" db="EMBL/GenBank/DDBJ databases">
        <authorList>
            <person name="Chiriac C."/>
            <person name="Salcher M."/>
            <person name="Ghai R."/>
            <person name="Kavagutti S V."/>
        </authorList>
    </citation>
    <scope>NUCLEOTIDE SEQUENCE</scope>
</reference>
<organism evidence="1">
    <name type="scientific">uncultured Caudovirales phage</name>
    <dbReference type="NCBI Taxonomy" id="2100421"/>
    <lineage>
        <taxon>Viruses</taxon>
        <taxon>Duplodnaviria</taxon>
        <taxon>Heunggongvirae</taxon>
        <taxon>Uroviricota</taxon>
        <taxon>Caudoviricetes</taxon>
        <taxon>Peduoviridae</taxon>
        <taxon>Maltschvirus</taxon>
        <taxon>Maltschvirus maltsch</taxon>
    </lineage>
</organism>
<evidence type="ECO:0000313" key="1">
    <source>
        <dbReference type="EMBL" id="CAB5187482.1"/>
    </source>
</evidence>
<accession>A0A6J7WA24</accession>